<dbReference type="UniPathway" id="UPA00048">
    <property type="reaction ID" value="UER00071"/>
</dbReference>
<reference evidence="5" key="1">
    <citation type="journal article" date="2020" name="mSystems">
        <title>Genome- and Community-Level Interaction Insights into Carbon Utilization and Element Cycling Functions of Hydrothermarchaeota in Hydrothermal Sediment.</title>
        <authorList>
            <person name="Zhou Z."/>
            <person name="Liu Y."/>
            <person name="Xu W."/>
            <person name="Pan J."/>
            <person name="Luo Z.H."/>
            <person name="Li M."/>
        </authorList>
    </citation>
    <scope>NUCLEOTIDE SEQUENCE [LARGE SCALE GENOMIC DNA]</scope>
    <source>
        <strain evidence="5">SpSt-774</strain>
    </source>
</reference>
<name>A0A7C4XFB8_UNCW3</name>
<dbReference type="GO" id="GO:0003861">
    <property type="term" value="F:3-isopropylmalate dehydratase activity"/>
    <property type="evidence" value="ECO:0007669"/>
    <property type="project" value="UniProtKB-UniRule"/>
</dbReference>
<dbReference type="Pfam" id="PF00694">
    <property type="entry name" value="Aconitase_C"/>
    <property type="match status" value="1"/>
</dbReference>
<dbReference type="NCBIfam" id="TIGR02087">
    <property type="entry name" value="LEUD_arch"/>
    <property type="match status" value="1"/>
</dbReference>
<comment type="function">
    <text evidence="3">Catalyzes the isomerization between 2-isopropylmalate and 3-isopropylmalate, via the formation of 2-isopropylmaleate.</text>
</comment>
<dbReference type="PANTHER" id="PTHR43345">
    <property type="entry name" value="3-ISOPROPYLMALATE DEHYDRATASE SMALL SUBUNIT 2-RELATED-RELATED"/>
    <property type="match status" value="1"/>
</dbReference>
<comment type="catalytic activity">
    <reaction evidence="3">
        <text>(2R,3S)-3-isopropylmalate = (2S)-2-isopropylmalate</text>
        <dbReference type="Rhea" id="RHEA:32287"/>
        <dbReference type="ChEBI" id="CHEBI:1178"/>
        <dbReference type="ChEBI" id="CHEBI:35121"/>
        <dbReference type="EC" id="4.2.1.33"/>
    </reaction>
</comment>
<dbReference type="SUPFAM" id="SSF52016">
    <property type="entry name" value="LeuD/IlvD-like"/>
    <property type="match status" value="1"/>
</dbReference>
<accession>A0A7C4XFB8</accession>
<gene>
    <name evidence="3" type="primary">leuD</name>
    <name evidence="5" type="ORF">ENV60_06735</name>
</gene>
<keyword evidence="3" id="KW-0100">Branched-chain amino acid biosynthesis</keyword>
<keyword evidence="2 3" id="KW-0456">Lyase</keyword>
<dbReference type="EMBL" id="DTGZ01000127">
    <property type="protein sequence ID" value="HGV97975.1"/>
    <property type="molecule type" value="Genomic_DNA"/>
</dbReference>
<dbReference type="AlphaFoldDB" id="A0A7C4XFB8"/>
<comment type="similarity">
    <text evidence="1 3">Belongs to the LeuD family. LeuD type 2 subfamily.</text>
</comment>
<keyword evidence="3" id="KW-0432">Leucine biosynthesis</keyword>
<comment type="caution">
    <text evidence="5">The sequence shown here is derived from an EMBL/GenBank/DDBJ whole genome shotgun (WGS) entry which is preliminary data.</text>
</comment>
<dbReference type="InterPro" id="IPR011827">
    <property type="entry name" value="LeuD_type2/HacB/DmdB"/>
</dbReference>
<protein>
    <recommendedName>
        <fullName evidence="3">3-isopropylmalate dehydratase small subunit</fullName>
        <ecNumber evidence="3">4.2.1.33</ecNumber>
    </recommendedName>
    <alternativeName>
        <fullName evidence="3">Alpha-IPM isomerase</fullName>
        <shortName evidence="3">IPMI</shortName>
    </alternativeName>
    <alternativeName>
        <fullName evidence="3">Isopropylmalate isomerase</fullName>
    </alternativeName>
</protein>
<dbReference type="InterPro" id="IPR050075">
    <property type="entry name" value="LeuD"/>
</dbReference>
<dbReference type="HAMAP" id="MF_01032">
    <property type="entry name" value="LeuD_type2"/>
    <property type="match status" value="1"/>
</dbReference>
<keyword evidence="3" id="KW-0028">Amino-acid biosynthesis</keyword>
<dbReference type="InterPro" id="IPR000573">
    <property type="entry name" value="AconitaseA/IPMdHydase_ssu_swvl"/>
</dbReference>
<evidence type="ECO:0000256" key="2">
    <source>
        <dbReference type="ARBA" id="ARBA00023239"/>
    </source>
</evidence>
<evidence type="ECO:0000313" key="5">
    <source>
        <dbReference type="EMBL" id="HGV97975.1"/>
    </source>
</evidence>
<evidence type="ECO:0000256" key="3">
    <source>
        <dbReference type="HAMAP-Rule" id="MF_01032"/>
    </source>
</evidence>
<evidence type="ECO:0000256" key="1">
    <source>
        <dbReference type="ARBA" id="ARBA00009869"/>
    </source>
</evidence>
<organism evidence="5">
    <name type="scientific">candidate division WOR-3 bacterium</name>
    <dbReference type="NCBI Taxonomy" id="2052148"/>
    <lineage>
        <taxon>Bacteria</taxon>
        <taxon>Bacteria division WOR-3</taxon>
    </lineage>
</organism>
<dbReference type="InterPro" id="IPR015928">
    <property type="entry name" value="Aconitase/3IPM_dehydase_swvl"/>
</dbReference>
<dbReference type="GO" id="GO:0009098">
    <property type="term" value="P:L-leucine biosynthetic process"/>
    <property type="evidence" value="ECO:0007669"/>
    <property type="project" value="UniProtKB-UniRule"/>
</dbReference>
<proteinExistence type="inferred from homology"/>
<dbReference type="PANTHER" id="PTHR43345:SF2">
    <property type="entry name" value="3-ISOPROPYLMALATE DEHYDRATASE SMALL SUBUNIT 1"/>
    <property type="match status" value="1"/>
</dbReference>
<dbReference type="CDD" id="cd01577">
    <property type="entry name" value="IPMI_Swivel"/>
    <property type="match status" value="1"/>
</dbReference>
<comment type="subunit">
    <text evidence="3">Heterodimer of LeuC and LeuD.</text>
</comment>
<feature type="domain" description="Aconitase A/isopropylmalate dehydratase small subunit swivel" evidence="4">
    <location>
        <begin position="37"/>
        <end position="100"/>
    </location>
</feature>
<comment type="pathway">
    <text evidence="3">Amino-acid biosynthesis; L-leucine biosynthesis; L-leucine from 3-methyl-2-oxobutanoate: step 2/4.</text>
</comment>
<dbReference type="Gene3D" id="3.20.19.10">
    <property type="entry name" value="Aconitase, domain 4"/>
    <property type="match status" value="1"/>
</dbReference>
<dbReference type="EC" id="4.2.1.33" evidence="3"/>
<sequence>MIKGKVYKFGDNINTDDIYPGRYLSITTDRQEMAKHCFELAYPDFLKTAKPGDIIVAGKNFGCGSSREQAATCLKYFGISIVIAESFARIFFRNAINLGLPILIAPGITEKVNHGDVLEVELDKGKIKNVSSGEEMSVIPLPPFILEILNEEGLVPYLRKRLGITGKEGNK</sequence>
<evidence type="ECO:0000259" key="4">
    <source>
        <dbReference type="Pfam" id="PF00694"/>
    </source>
</evidence>
<dbReference type="InterPro" id="IPR033940">
    <property type="entry name" value="IPMI_Swivel"/>
</dbReference>